<dbReference type="SUPFAM" id="SSF52540">
    <property type="entry name" value="P-loop containing nucleoside triphosphate hydrolases"/>
    <property type="match status" value="1"/>
</dbReference>
<protein>
    <recommendedName>
        <fullName evidence="1">PD-(D/E)XK endonuclease-like domain-containing protein</fullName>
    </recommendedName>
</protein>
<dbReference type="InterPro" id="IPR019925">
    <property type="entry name" value="DNA_repair_protein_predicted"/>
</dbReference>
<proteinExistence type="predicted"/>
<dbReference type="Gene3D" id="3.90.320.10">
    <property type="match status" value="1"/>
</dbReference>
<dbReference type="eggNOG" id="COG2887">
    <property type="taxonomic scope" value="Bacteria"/>
</dbReference>
<reference evidence="2 3" key="1">
    <citation type="journal article" date="2014" name="Genome Announc.">
        <title>Draft Genome Sequence of Advenella kashmirensis Strain W13003, a Polycyclic Aromatic Hydrocarbon-Degrading Bacterium.</title>
        <authorList>
            <person name="Wang X."/>
            <person name="Jin D."/>
            <person name="Zhou L."/>
            <person name="Wu L."/>
            <person name="An W."/>
            <person name="Zhao L."/>
        </authorList>
    </citation>
    <scope>NUCLEOTIDE SEQUENCE [LARGE SCALE GENOMIC DNA]</scope>
    <source>
        <strain evidence="2 3">W13003</strain>
    </source>
</reference>
<dbReference type="NCBIfam" id="TIGR03623">
    <property type="entry name" value="probable DNA repair protein"/>
    <property type="match status" value="1"/>
</dbReference>
<evidence type="ECO:0000313" key="3">
    <source>
        <dbReference type="Proteomes" id="UP000018733"/>
    </source>
</evidence>
<dbReference type="InterPro" id="IPR011604">
    <property type="entry name" value="PDDEXK-like_dom_sf"/>
</dbReference>
<dbReference type="SUPFAM" id="SSF53474">
    <property type="entry name" value="alpha/beta-Hydrolases"/>
    <property type="match status" value="1"/>
</dbReference>
<dbReference type="OrthoDB" id="9761147at2"/>
<dbReference type="STRING" id="1424334.W822_19105"/>
<keyword evidence="3" id="KW-1185">Reference proteome</keyword>
<dbReference type="InterPro" id="IPR038726">
    <property type="entry name" value="PDDEXK_AddAB-type"/>
</dbReference>
<comment type="caution">
    <text evidence="2">The sequence shown here is derived from an EMBL/GenBank/DDBJ whole genome shotgun (WGS) entry which is preliminary data.</text>
</comment>
<dbReference type="Proteomes" id="UP000018733">
    <property type="component" value="Unassembled WGS sequence"/>
</dbReference>
<dbReference type="Pfam" id="PF12705">
    <property type="entry name" value="PDDEXK_1"/>
    <property type="match status" value="1"/>
</dbReference>
<feature type="domain" description="PD-(D/E)XK endonuclease-like" evidence="1">
    <location>
        <begin position="633"/>
        <end position="875"/>
    </location>
</feature>
<dbReference type="EMBL" id="AYXT01000012">
    <property type="protein sequence ID" value="ETF01358.1"/>
    <property type="molecule type" value="Genomic_DNA"/>
</dbReference>
<dbReference type="InterPro" id="IPR029058">
    <property type="entry name" value="AB_hydrolase_fold"/>
</dbReference>
<name>V8QPU0_9BURK</name>
<gene>
    <name evidence="2" type="ORF">W822_19105</name>
</gene>
<organism evidence="2 3">
    <name type="scientific">Advenella kashmirensis W13003</name>
    <dbReference type="NCBI Taxonomy" id="1424334"/>
    <lineage>
        <taxon>Bacteria</taxon>
        <taxon>Pseudomonadati</taxon>
        <taxon>Pseudomonadota</taxon>
        <taxon>Betaproteobacteria</taxon>
        <taxon>Burkholderiales</taxon>
        <taxon>Alcaligenaceae</taxon>
    </lineage>
</organism>
<dbReference type="RefSeq" id="WP_024006751.1">
    <property type="nucleotide sequence ID" value="NZ_KI650981.1"/>
</dbReference>
<dbReference type="InterPro" id="IPR027417">
    <property type="entry name" value="P-loop_NTPase"/>
</dbReference>
<evidence type="ECO:0000313" key="2">
    <source>
        <dbReference type="EMBL" id="ETF01358.1"/>
    </source>
</evidence>
<dbReference type="PATRIC" id="fig|1424334.3.peg.3838"/>
<dbReference type="Gene3D" id="3.40.50.300">
    <property type="entry name" value="P-loop containing nucleotide triphosphate hydrolases"/>
    <property type="match status" value="1"/>
</dbReference>
<accession>V8QPU0</accession>
<sequence length="902" mass="100206">MSLSIDEITAETVATLDPDTTVIVTVNNRLVWRVQALLLELAGQSRAVLQLPPTCSLSRWRDQLHQERLFCGDNTVGRHKLSPFAARLLWEEAVEALQGDTPLLDLQQAAMRAMAASHELDEWQIQVQPHEYTDEFMRFMMWRKQYELRCRELDAQDDNQLYNTLVDAIADGRLARLPATIVLAGFNEFSPRLRLLLQACAQRGCRTVSLALPGFPQSQRTLRAQKDRSREWIAAAHWAAAQLAVNPQRRVAIVSPSMEADAVFARRVLDRELSPTPFAPAYGYNLTVGRALADWSAVRAAFRWLSLIATLVERRAVKPRQLGEALLAGFCGATAAEQSAMAVLDARVRDSQTIAWHTDQVFSQLDRQAPDFSYVFRQAYAYWQQATAGGRRTTEHWTQVVRETLALLGFPGQALSSTNYQVCAAFDALLHTFSLLDQYAGRLSGTSAIALLQRMARDTMFQPQRDPNVRLDVLGFLEAEYGQWDAVWVLGLTDEVLPASPDPNPFLPVPALARAGAPRATAEREKRWAMDMLQALCSVAPSVVLSYPLADADRALRPSPLIGNLVNDGIPEPTVAAPGLAESPDAASSSLARSMRLPLENLTDNTGLPLTQTLEAGSDLLETQALNPLWAYVRYRLLAKGLKPYPESLNAAIRGTFLHSVAQKVWEMLASSERLSQLDADRQHELVTQAVEMAAEQTLGGVSPVLAMLEKERSHVIMMALLDLERDRPAFHISGVEQAATWSHAQVRVNLRVDRIDETEQGALVVMDYKSGQRTPDFQKDWLRPQPVNLQLPLYATVLRQPDEAGHRRDVEALLFAKLNAKQTGLAGLGDSGSGIGGLTPLAKVSPQESWAALLDRWEHSLQELARQFSDGAAENLTWAVKDLTYCDVLPFLRLEQESEDE</sequence>
<evidence type="ECO:0000259" key="1">
    <source>
        <dbReference type="Pfam" id="PF12705"/>
    </source>
</evidence>
<dbReference type="HOGENOM" id="CLU_014693_0_0_4"/>
<dbReference type="AlphaFoldDB" id="V8QPU0"/>